<reference evidence="3" key="1">
    <citation type="submission" date="2023-02" db="EMBL/GenBank/DDBJ databases">
        <title>Enrichment on poylsaccharides allowed isolation of novel metabolic and taxonomic groups of Haloarchaea.</title>
        <authorList>
            <person name="Sorokin D.Y."/>
            <person name="Elcheninov A.G."/>
            <person name="Khizhniak T.V."/>
            <person name="Kolganova T.V."/>
            <person name="Kublanov I.V."/>
        </authorList>
    </citation>
    <scope>NUCLEOTIDE SEQUENCE</scope>
    <source>
        <strain evidence="2 4">HArc-curdl5-1</strain>
        <strain evidence="3">HArc-curdl7</strain>
    </source>
</reference>
<accession>A0AAE3IA93</accession>
<organism evidence="3 5">
    <name type="scientific">Halapricum hydrolyticum</name>
    <dbReference type="NCBI Taxonomy" id="2979991"/>
    <lineage>
        <taxon>Archaea</taxon>
        <taxon>Methanobacteriati</taxon>
        <taxon>Methanobacteriota</taxon>
        <taxon>Stenosarchaea group</taxon>
        <taxon>Halobacteria</taxon>
        <taxon>Halobacteriales</taxon>
        <taxon>Haloarculaceae</taxon>
        <taxon>Halapricum</taxon>
    </lineage>
</organism>
<name>A0AAE3IA93_9EURY</name>
<dbReference type="InterPro" id="IPR002716">
    <property type="entry name" value="PIN_dom"/>
</dbReference>
<evidence type="ECO:0000313" key="4">
    <source>
        <dbReference type="Proteomes" id="UP001208186"/>
    </source>
</evidence>
<evidence type="ECO:0000313" key="3">
    <source>
        <dbReference type="EMBL" id="MCU4726417.1"/>
    </source>
</evidence>
<feature type="domain" description="PIN" evidence="1">
    <location>
        <begin position="8"/>
        <end position="134"/>
    </location>
</feature>
<dbReference type="GO" id="GO:0004521">
    <property type="term" value="F:RNA endonuclease activity"/>
    <property type="evidence" value="ECO:0007669"/>
    <property type="project" value="InterPro"/>
</dbReference>
<proteinExistence type="predicted"/>
<dbReference type="Proteomes" id="UP001208186">
    <property type="component" value="Unassembled WGS sequence"/>
</dbReference>
<gene>
    <name evidence="3" type="ORF">OB914_05475</name>
    <name evidence="2" type="ORF">OB916_08820</name>
</gene>
<dbReference type="PANTHER" id="PTHR42188:SF1">
    <property type="entry name" value="23S RRNA-SPECIFIC ENDONUCLEASE VAPC20"/>
    <property type="match status" value="1"/>
</dbReference>
<dbReference type="PANTHER" id="PTHR42188">
    <property type="entry name" value="23S RRNA-SPECIFIC ENDONUCLEASE VAPC20"/>
    <property type="match status" value="1"/>
</dbReference>
<dbReference type="Proteomes" id="UP001209746">
    <property type="component" value="Unassembled WGS sequence"/>
</dbReference>
<dbReference type="AlphaFoldDB" id="A0AAE3IA93"/>
<dbReference type="InterPro" id="IPR029060">
    <property type="entry name" value="PIN-like_dom_sf"/>
</dbReference>
<dbReference type="Gene3D" id="3.40.50.1010">
    <property type="entry name" value="5'-nuclease"/>
    <property type="match status" value="1"/>
</dbReference>
<protein>
    <submittedName>
        <fullName evidence="3">PIN domain-containing protein</fullName>
    </submittedName>
</protein>
<sequence length="148" mass="16618">MSEPRPLFVDTNAFVALFDADDVHHDRATSVIDGIRDRNLPYGPIFTSRYVLSETATTLLYGVGHRAAAEALRTIRASSTFNVLEVTASLFERTVEQFTAYDDQQISFVDHLNAVLSDEFDIEYIFAFEDDFRTLGLTRVPVDTGDAM</sequence>
<dbReference type="SUPFAM" id="SSF88723">
    <property type="entry name" value="PIN domain-like"/>
    <property type="match status" value="1"/>
</dbReference>
<comment type="caution">
    <text evidence="3">The sequence shown here is derived from an EMBL/GenBank/DDBJ whole genome shotgun (WGS) entry which is preliminary data.</text>
</comment>
<dbReference type="EMBL" id="JAOPKD010000003">
    <property type="protein sequence ID" value="MCU4726417.1"/>
    <property type="molecule type" value="Genomic_DNA"/>
</dbReference>
<dbReference type="EMBL" id="JAOPKC010000008">
    <property type="protein sequence ID" value="MCU4718163.1"/>
    <property type="molecule type" value="Genomic_DNA"/>
</dbReference>
<dbReference type="GO" id="GO:0016075">
    <property type="term" value="P:rRNA catabolic process"/>
    <property type="evidence" value="ECO:0007669"/>
    <property type="project" value="TreeGrafter"/>
</dbReference>
<evidence type="ECO:0000259" key="1">
    <source>
        <dbReference type="Pfam" id="PF01850"/>
    </source>
</evidence>
<dbReference type="InterPro" id="IPR039018">
    <property type="entry name" value="VapC20-like"/>
</dbReference>
<dbReference type="Pfam" id="PF01850">
    <property type="entry name" value="PIN"/>
    <property type="match status" value="1"/>
</dbReference>
<evidence type="ECO:0000313" key="5">
    <source>
        <dbReference type="Proteomes" id="UP001209746"/>
    </source>
</evidence>
<keyword evidence="4" id="KW-1185">Reference proteome</keyword>
<evidence type="ECO:0000313" key="2">
    <source>
        <dbReference type="EMBL" id="MCU4718163.1"/>
    </source>
</evidence>
<dbReference type="RefSeq" id="WP_315908922.1">
    <property type="nucleotide sequence ID" value="NZ_JAOPKC010000008.1"/>
</dbReference>